<dbReference type="EC" id="2.7.13.3" evidence="3"/>
<keyword evidence="7" id="KW-0902">Two-component regulatory system</keyword>
<evidence type="ECO:0000256" key="6">
    <source>
        <dbReference type="ARBA" id="ARBA00022777"/>
    </source>
</evidence>
<keyword evidence="9" id="KW-0812">Transmembrane</keyword>
<dbReference type="SUPFAM" id="SSF47384">
    <property type="entry name" value="Homodimeric domain of signal transducing histidine kinase"/>
    <property type="match status" value="1"/>
</dbReference>
<dbReference type="Pfam" id="PF02518">
    <property type="entry name" value="HATPase_c"/>
    <property type="match status" value="1"/>
</dbReference>
<evidence type="ECO:0000256" key="9">
    <source>
        <dbReference type="SAM" id="Phobius"/>
    </source>
</evidence>
<dbReference type="InterPro" id="IPR003661">
    <property type="entry name" value="HisK_dim/P_dom"/>
</dbReference>
<evidence type="ECO:0000256" key="7">
    <source>
        <dbReference type="ARBA" id="ARBA00023012"/>
    </source>
</evidence>
<keyword evidence="6" id="KW-0418">Kinase</keyword>
<dbReference type="PRINTS" id="PR00344">
    <property type="entry name" value="BCTRLSENSOR"/>
</dbReference>
<dbReference type="SMART" id="SM00388">
    <property type="entry name" value="HisKA"/>
    <property type="match status" value="1"/>
</dbReference>
<evidence type="ECO:0000256" key="2">
    <source>
        <dbReference type="ARBA" id="ARBA00004370"/>
    </source>
</evidence>
<comment type="subcellular location">
    <subcellularLocation>
        <location evidence="2">Membrane</location>
    </subcellularLocation>
</comment>
<dbReference type="InterPro" id="IPR003594">
    <property type="entry name" value="HATPase_dom"/>
</dbReference>
<dbReference type="CDD" id="cd00082">
    <property type="entry name" value="HisKA"/>
    <property type="match status" value="1"/>
</dbReference>
<dbReference type="PANTHER" id="PTHR43711">
    <property type="entry name" value="TWO-COMPONENT HISTIDINE KINASE"/>
    <property type="match status" value="1"/>
</dbReference>
<evidence type="ECO:0000256" key="1">
    <source>
        <dbReference type="ARBA" id="ARBA00000085"/>
    </source>
</evidence>
<dbReference type="InterPro" id="IPR003660">
    <property type="entry name" value="HAMP_dom"/>
</dbReference>
<reference evidence="10 11" key="1">
    <citation type="submission" date="2020-03" db="EMBL/GenBank/DDBJ databases">
        <authorList>
            <consortium name="Genoscope - CEA"/>
            <person name="William W."/>
        </authorList>
    </citation>
    <scope>NUCLEOTIDE SEQUENCE [LARGE SCALE GENOMIC DNA]</scope>
    <source>
        <strain evidence="11">DSM 16959</strain>
    </source>
</reference>
<dbReference type="InterPro" id="IPR036097">
    <property type="entry name" value="HisK_dim/P_sf"/>
</dbReference>
<dbReference type="SUPFAM" id="SSF55874">
    <property type="entry name" value="ATPase domain of HSP90 chaperone/DNA topoisomerase II/histidine kinase"/>
    <property type="match status" value="1"/>
</dbReference>
<keyword evidence="8" id="KW-0175">Coiled coil</keyword>
<feature type="transmembrane region" description="Helical" evidence="9">
    <location>
        <begin position="182"/>
        <end position="204"/>
    </location>
</feature>
<evidence type="ECO:0000256" key="3">
    <source>
        <dbReference type="ARBA" id="ARBA00012438"/>
    </source>
</evidence>
<keyword evidence="11" id="KW-1185">Reference proteome</keyword>
<evidence type="ECO:0000313" key="10">
    <source>
        <dbReference type="EMBL" id="CAB1368233.1"/>
    </source>
</evidence>
<dbReference type="InterPro" id="IPR004358">
    <property type="entry name" value="Sig_transdc_His_kin-like_C"/>
</dbReference>
<sequence length="476" mass="53046">MKLSALYPRSFLQLLAIGFGLVALPLVLGLINNGVSIRRLSSQSQQAVYQASQVSQASRALIEALSSQERAVRQYLVLNDPALKERYGALHRHLGETASRLSTLPLSKPQQQELSELRRHEADLFSFLMTLDRRHKVDDSQVAERFAALSATAQSMLHHNNDAIDREIADLRELAADAERMMMLQLAALLPVAAFLMIGFTRLLSHPIAQMEAAIGGLWAGRFERRIEVEGPRDLQSLGEQLDRLRLRLVELEEQKSRFLRQISHELKTPLTALREGSDLLAEEAVGPLNPQQQELVRILTDNSLHLRRLIEDLLNYSAADFKQSALRRQVFPLAELVRTVVEKQRLAWSARQLQVATELSEIALNADRERIRTVIDNLLSNAVKHSPPGGRITLTVRREGDAALIDVADEGPGITEEDRDHIFDPFYQGRLPAAGPLKGTGLGLSISREHVLAHGGQLVLLPGPGAHFQVRLPLQ</sequence>
<dbReference type="InterPro" id="IPR005467">
    <property type="entry name" value="His_kinase_dom"/>
</dbReference>
<organism evidence="10 11">
    <name type="scientific">Denitratisoma oestradiolicum</name>
    <dbReference type="NCBI Taxonomy" id="311182"/>
    <lineage>
        <taxon>Bacteria</taxon>
        <taxon>Pseudomonadati</taxon>
        <taxon>Pseudomonadota</taxon>
        <taxon>Betaproteobacteria</taxon>
        <taxon>Nitrosomonadales</taxon>
        <taxon>Sterolibacteriaceae</taxon>
        <taxon>Denitratisoma</taxon>
    </lineage>
</organism>
<dbReference type="InterPro" id="IPR036890">
    <property type="entry name" value="HATPase_C_sf"/>
</dbReference>
<dbReference type="Gene3D" id="1.10.287.130">
    <property type="match status" value="1"/>
</dbReference>
<dbReference type="EMBL" id="LR778301">
    <property type="protein sequence ID" value="CAB1368233.1"/>
    <property type="molecule type" value="Genomic_DNA"/>
</dbReference>
<dbReference type="InterPro" id="IPR050736">
    <property type="entry name" value="Sensor_HK_Regulatory"/>
</dbReference>
<proteinExistence type="predicted"/>
<gene>
    <name evidence="10" type="ORF">DENOEST_1068</name>
</gene>
<evidence type="ECO:0000256" key="4">
    <source>
        <dbReference type="ARBA" id="ARBA00022553"/>
    </source>
</evidence>
<dbReference type="RefSeq" id="WP_145771884.1">
    <property type="nucleotide sequence ID" value="NZ_LR778301.1"/>
</dbReference>
<feature type="coiled-coil region" evidence="8">
    <location>
        <begin position="235"/>
        <end position="262"/>
    </location>
</feature>
<protein>
    <recommendedName>
        <fullName evidence="3">histidine kinase</fullName>
        <ecNumber evidence="3">2.7.13.3</ecNumber>
    </recommendedName>
</protein>
<keyword evidence="9" id="KW-1133">Transmembrane helix</keyword>
<dbReference type="SMART" id="SM00387">
    <property type="entry name" value="HATPase_c"/>
    <property type="match status" value="1"/>
</dbReference>
<dbReference type="Gene3D" id="6.10.340.10">
    <property type="match status" value="1"/>
</dbReference>
<dbReference type="KEGG" id="doe:DENOEST_1068"/>
<dbReference type="PROSITE" id="PS50109">
    <property type="entry name" value="HIS_KIN"/>
    <property type="match status" value="1"/>
</dbReference>
<accession>A0A6S6XVJ5</accession>
<keyword evidence="9" id="KW-0472">Membrane</keyword>
<dbReference type="CDD" id="cd00075">
    <property type="entry name" value="HATPase"/>
    <property type="match status" value="1"/>
</dbReference>
<dbReference type="Pfam" id="PF00512">
    <property type="entry name" value="HisKA"/>
    <property type="match status" value="1"/>
</dbReference>
<dbReference type="PANTHER" id="PTHR43711:SF1">
    <property type="entry name" value="HISTIDINE KINASE 1"/>
    <property type="match status" value="1"/>
</dbReference>
<dbReference type="OrthoDB" id="9804645at2"/>
<dbReference type="Proteomes" id="UP000515733">
    <property type="component" value="Chromosome"/>
</dbReference>
<dbReference type="GO" id="GO:0000155">
    <property type="term" value="F:phosphorelay sensor kinase activity"/>
    <property type="evidence" value="ECO:0007669"/>
    <property type="project" value="InterPro"/>
</dbReference>
<name>A0A6S6XVJ5_9PROT</name>
<dbReference type="Gene3D" id="3.30.565.10">
    <property type="entry name" value="Histidine kinase-like ATPase, C-terminal domain"/>
    <property type="match status" value="1"/>
</dbReference>
<keyword evidence="4" id="KW-0597">Phosphoprotein</keyword>
<dbReference type="GO" id="GO:0016020">
    <property type="term" value="C:membrane"/>
    <property type="evidence" value="ECO:0007669"/>
    <property type="project" value="UniProtKB-SubCell"/>
</dbReference>
<dbReference type="AlphaFoldDB" id="A0A6S6XVJ5"/>
<evidence type="ECO:0000313" key="11">
    <source>
        <dbReference type="Proteomes" id="UP000515733"/>
    </source>
</evidence>
<comment type="catalytic activity">
    <reaction evidence="1">
        <text>ATP + protein L-histidine = ADP + protein N-phospho-L-histidine.</text>
        <dbReference type="EC" id="2.7.13.3"/>
    </reaction>
</comment>
<evidence type="ECO:0000256" key="5">
    <source>
        <dbReference type="ARBA" id="ARBA00022679"/>
    </source>
</evidence>
<feature type="transmembrane region" description="Helical" evidence="9">
    <location>
        <begin position="12"/>
        <end position="31"/>
    </location>
</feature>
<dbReference type="PROSITE" id="PS50885">
    <property type="entry name" value="HAMP"/>
    <property type="match status" value="1"/>
</dbReference>
<keyword evidence="5" id="KW-0808">Transferase</keyword>
<evidence type="ECO:0000256" key="8">
    <source>
        <dbReference type="SAM" id="Coils"/>
    </source>
</evidence>